<sequence>MSDPYLYHGVILMSTRLFEGQNSICGTEAIGVASESSAKEILVIKYQTEETLEAGGISVKQETKEMRYHL</sequence>
<evidence type="ECO:0000313" key="2">
    <source>
        <dbReference type="Proteomes" id="UP000706124"/>
    </source>
</evidence>
<evidence type="ECO:0000313" key="1">
    <source>
        <dbReference type="EMBL" id="KAG5931691.1"/>
    </source>
</evidence>
<protein>
    <submittedName>
        <fullName evidence="1">Uncharacterized protein</fullName>
    </submittedName>
</protein>
<comment type="caution">
    <text evidence="1">The sequence shown here is derived from an EMBL/GenBank/DDBJ whole genome shotgun (WGS) entry which is preliminary data.</text>
</comment>
<keyword evidence="2" id="KW-1185">Reference proteome</keyword>
<name>A0A9P7SEM8_9HYPO</name>
<dbReference type="EMBL" id="SRPO01000535">
    <property type="protein sequence ID" value="KAG5931691.1"/>
    <property type="molecule type" value="Genomic_DNA"/>
</dbReference>
<accession>A0A9P7SEM8</accession>
<dbReference type="Proteomes" id="UP000706124">
    <property type="component" value="Unassembled WGS sequence"/>
</dbReference>
<organism evidence="1 2">
    <name type="scientific">Claviceps pazoutovae</name>
    <dbReference type="NCBI Taxonomy" id="1649127"/>
    <lineage>
        <taxon>Eukaryota</taxon>
        <taxon>Fungi</taxon>
        <taxon>Dikarya</taxon>
        <taxon>Ascomycota</taxon>
        <taxon>Pezizomycotina</taxon>
        <taxon>Sordariomycetes</taxon>
        <taxon>Hypocreomycetidae</taxon>
        <taxon>Hypocreales</taxon>
        <taxon>Clavicipitaceae</taxon>
        <taxon>Claviceps</taxon>
    </lineage>
</organism>
<dbReference type="AlphaFoldDB" id="A0A9P7SEM8"/>
<proteinExistence type="predicted"/>
<reference evidence="1 2" key="1">
    <citation type="journal article" date="2020" name="bioRxiv">
        <title>Whole genome comparisons of ergot fungi reveals the divergence and evolution of species within the genus Claviceps are the result of varying mechanisms driving genome evolution and host range expansion.</title>
        <authorList>
            <person name="Wyka S.A."/>
            <person name="Mondo S.J."/>
            <person name="Liu M."/>
            <person name="Dettman J."/>
            <person name="Nalam V."/>
            <person name="Broders K.D."/>
        </authorList>
    </citation>
    <scope>NUCLEOTIDE SEQUENCE [LARGE SCALE GENOMIC DNA]</scope>
    <source>
        <strain evidence="1 2">CCC 1485</strain>
    </source>
</reference>
<gene>
    <name evidence="1" type="ORF">E4U60_005873</name>
</gene>